<dbReference type="InterPro" id="IPR036612">
    <property type="entry name" value="KH_dom_type_1_sf"/>
</dbReference>
<evidence type="ECO:0000256" key="3">
    <source>
        <dbReference type="ARBA" id="ARBA00022722"/>
    </source>
</evidence>
<dbReference type="NCBIfam" id="TIGR00277">
    <property type="entry name" value="HDIG"/>
    <property type="match status" value="1"/>
</dbReference>
<dbReference type="GO" id="GO:0016787">
    <property type="term" value="F:hydrolase activity"/>
    <property type="evidence" value="ECO:0007669"/>
    <property type="project" value="UniProtKB-KW"/>
</dbReference>
<dbReference type="PANTHER" id="PTHR12826:SF15">
    <property type="entry name" value="RIBONUCLEASE Y"/>
    <property type="match status" value="1"/>
</dbReference>
<dbReference type="Pfam" id="PF12072">
    <property type="entry name" value="RNase_Y_N"/>
    <property type="match status" value="1"/>
</dbReference>
<gene>
    <name evidence="11" type="primary">rny</name>
    <name evidence="15" type="ORF">JOD01_002143</name>
</gene>
<evidence type="ECO:0000313" key="16">
    <source>
        <dbReference type="Proteomes" id="UP000717624"/>
    </source>
</evidence>
<dbReference type="EMBL" id="JAFBEB010000006">
    <property type="protein sequence ID" value="MBM7590539.1"/>
    <property type="molecule type" value="Genomic_DNA"/>
</dbReference>
<dbReference type="AlphaFoldDB" id="A0A939BUK1"/>
<dbReference type="PANTHER" id="PTHR12826">
    <property type="entry name" value="RIBONUCLEASE Y"/>
    <property type="match status" value="1"/>
</dbReference>
<dbReference type="Gene3D" id="3.30.1370.10">
    <property type="entry name" value="K Homology domain, type 1"/>
    <property type="match status" value="1"/>
</dbReference>
<dbReference type="PROSITE" id="PS50084">
    <property type="entry name" value="KH_TYPE_1"/>
    <property type="match status" value="1"/>
</dbReference>
<dbReference type="NCBIfam" id="TIGR03319">
    <property type="entry name" value="RNase_Y"/>
    <property type="match status" value="1"/>
</dbReference>
<dbReference type="GO" id="GO:0004521">
    <property type="term" value="F:RNA endonuclease activity"/>
    <property type="evidence" value="ECO:0007669"/>
    <property type="project" value="UniProtKB-UniRule"/>
</dbReference>
<keyword evidence="16" id="KW-1185">Reference proteome</keyword>
<evidence type="ECO:0000256" key="11">
    <source>
        <dbReference type="HAMAP-Rule" id="MF_00335"/>
    </source>
</evidence>
<comment type="function">
    <text evidence="11">Endoribonuclease that initiates mRNA decay.</text>
</comment>
<dbReference type="RefSeq" id="WP_239565374.1">
    <property type="nucleotide sequence ID" value="NZ_BAABIN010000002.1"/>
</dbReference>
<dbReference type="PROSITE" id="PS51831">
    <property type="entry name" value="HD"/>
    <property type="match status" value="1"/>
</dbReference>
<evidence type="ECO:0000256" key="2">
    <source>
        <dbReference type="ARBA" id="ARBA00022692"/>
    </source>
</evidence>
<evidence type="ECO:0000256" key="7">
    <source>
        <dbReference type="ARBA" id="ARBA00022989"/>
    </source>
</evidence>
<evidence type="ECO:0000313" key="15">
    <source>
        <dbReference type="EMBL" id="MBM7590539.1"/>
    </source>
</evidence>
<dbReference type="EC" id="3.1.-.-" evidence="11 12"/>
<evidence type="ECO:0000256" key="9">
    <source>
        <dbReference type="ARBA" id="ARBA00061537"/>
    </source>
</evidence>
<accession>A0A939BUK1</accession>
<dbReference type="CDD" id="cd22431">
    <property type="entry name" value="KH-I_RNaseY"/>
    <property type="match status" value="1"/>
</dbReference>
<dbReference type="InterPro" id="IPR004087">
    <property type="entry name" value="KH_dom"/>
</dbReference>
<dbReference type="CDD" id="cd00077">
    <property type="entry name" value="HDc"/>
    <property type="match status" value="1"/>
</dbReference>
<evidence type="ECO:0000256" key="8">
    <source>
        <dbReference type="ARBA" id="ARBA00023136"/>
    </source>
</evidence>
<dbReference type="InterPro" id="IPR004088">
    <property type="entry name" value="KH_dom_type_1"/>
</dbReference>
<evidence type="ECO:0000256" key="4">
    <source>
        <dbReference type="ARBA" id="ARBA00022759"/>
    </source>
</evidence>
<proteinExistence type="inferred from homology"/>
<dbReference type="SMART" id="SM00322">
    <property type="entry name" value="KH"/>
    <property type="match status" value="1"/>
</dbReference>
<dbReference type="InterPro" id="IPR006674">
    <property type="entry name" value="HD_domain"/>
</dbReference>
<feature type="transmembrane region" description="Helical" evidence="11">
    <location>
        <begin position="6"/>
        <end position="29"/>
    </location>
</feature>
<dbReference type="Pfam" id="PF01966">
    <property type="entry name" value="HD"/>
    <property type="match status" value="1"/>
</dbReference>
<evidence type="ECO:0000256" key="6">
    <source>
        <dbReference type="ARBA" id="ARBA00022884"/>
    </source>
</evidence>
<dbReference type="Gene3D" id="1.10.3210.10">
    <property type="entry name" value="Hypothetical protein af1432"/>
    <property type="match status" value="1"/>
</dbReference>
<feature type="coiled-coil region" evidence="13">
    <location>
        <begin position="42"/>
        <end position="137"/>
    </location>
</feature>
<protein>
    <recommendedName>
        <fullName evidence="10 11">Ribonuclease Y</fullName>
        <shortName evidence="11">RNase Y</shortName>
        <ecNumber evidence="11 12">3.1.-.-</ecNumber>
    </recommendedName>
</protein>
<dbReference type="FunFam" id="1.10.3210.10:FF:000003">
    <property type="entry name" value="Ribonuclease Y"/>
    <property type="match status" value="1"/>
</dbReference>
<comment type="similarity">
    <text evidence="9 11">Belongs to the RNase Y family.</text>
</comment>
<keyword evidence="13" id="KW-0175">Coiled coil</keyword>
<dbReference type="InterPro" id="IPR017705">
    <property type="entry name" value="Ribonuclease_Y"/>
</dbReference>
<evidence type="ECO:0000256" key="1">
    <source>
        <dbReference type="ARBA" id="ARBA00004162"/>
    </source>
</evidence>
<keyword evidence="5 11" id="KW-0378">Hydrolase</keyword>
<keyword evidence="2 11" id="KW-0812">Transmembrane</keyword>
<evidence type="ECO:0000256" key="10">
    <source>
        <dbReference type="ARBA" id="ARBA00073072"/>
    </source>
</evidence>
<dbReference type="InterPro" id="IPR006675">
    <property type="entry name" value="HDIG_dom"/>
</dbReference>
<evidence type="ECO:0000256" key="13">
    <source>
        <dbReference type="SAM" id="Coils"/>
    </source>
</evidence>
<dbReference type="HAMAP" id="MF_00335">
    <property type="entry name" value="RNase_Y"/>
    <property type="match status" value="1"/>
</dbReference>
<dbReference type="InterPro" id="IPR003607">
    <property type="entry name" value="HD/PDEase_dom"/>
</dbReference>
<reference evidence="15" key="1">
    <citation type="submission" date="2021-01" db="EMBL/GenBank/DDBJ databases">
        <title>Genomic Encyclopedia of Type Strains, Phase IV (KMG-IV): sequencing the most valuable type-strain genomes for metagenomic binning, comparative biology and taxonomic classification.</title>
        <authorList>
            <person name="Goeker M."/>
        </authorList>
    </citation>
    <scope>NUCLEOTIDE SEQUENCE</scope>
    <source>
        <strain evidence="15">DSM 25523</strain>
    </source>
</reference>
<dbReference type="GO" id="GO:0005886">
    <property type="term" value="C:plasma membrane"/>
    <property type="evidence" value="ECO:0007669"/>
    <property type="project" value="UniProtKB-SubCell"/>
</dbReference>
<keyword evidence="4 11" id="KW-0255">Endonuclease</keyword>
<evidence type="ECO:0000256" key="12">
    <source>
        <dbReference type="NCBIfam" id="TIGR03319"/>
    </source>
</evidence>
<dbReference type="Proteomes" id="UP000717624">
    <property type="component" value="Unassembled WGS sequence"/>
</dbReference>
<name>A0A939BUK1_9BACL</name>
<comment type="subcellular location">
    <subcellularLocation>
        <location evidence="1 11">Cell membrane</location>
        <topology evidence="1 11">Single-pass membrane protein</topology>
    </subcellularLocation>
</comment>
<keyword evidence="6 11" id="KW-0694">RNA-binding</keyword>
<keyword evidence="11" id="KW-1003">Cell membrane</keyword>
<keyword evidence="3 11" id="KW-0540">Nuclease</keyword>
<keyword evidence="8 11" id="KW-0472">Membrane</keyword>
<feature type="domain" description="HD" evidence="14">
    <location>
        <begin position="334"/>
        <end position="427"/>
    </location>
</feature>
<dbReference type="SUPFAM" id="SSF54791">
    <property type="entry name" value="Eukaryotic type KH-domain (KH-domain type I)"/>
    <property type="match status" value="1"/>
</dbReference>
<dbReference type="SMART" id="SM00471">
    <property type="entry name" value="HDc"/>
    <property type="match status" value="1"/>
</dbReference>
<dbReference type="SUPFAM" id="SSF109604">
    <property type="entry name" value="HD-domain/PDEase-like"/>
    <property type="match status" value="1"/>
</dbReference>
<dbReference type="Pfam" id="PF00013">
    <property type="entry name" value="KH_1"/>
    <property type="match status" value="1"/>
</dbReference>
<sequence>MSSPLINPLLVILLLVLALAVGFIVGYFLRKSIAEAKISSAETAAKQIVEEARRDAEAVKKEKVLEAKDEVFKLRSEAENELRERRNEIQRQERRILQKEETLDRKLEQQERKEAELAEREKAIGDLQTKVEQLYKEQVSELERISGLTQEEAKNIILSNVENTVRHEAAMMIKEIETQAKEEADKRAREIISTAIQRCSADHVAETTVSVVTLPNDEMKGRIIGREGRNIRALETLTGIDLIIDDTPEAVILSGFDPIRREIAKAALDKLVADGRIHPARIEEMVDKARREVDERIREYGEQATFETDVHGLHPDLIKILGRLHYRTSYGQNVLKHSMEVAHLAGLMAAEMKEDVKLAKRAGLLHDIGKAIDHEVEGSHVEIGVELAKKYNEHPVVINSIASHHGDTEPTSVISMLVGAADALSAARPGARRETLETYIKRLEKLEEISESFDGVEKSFAIQAGREVRVMVQPEKVDDAEAVRLAREITKRIEDELDYPGHIKVTVIRETRAVEYAK</sequence>
<organism evidence="15 16">
    <name type="scientific">Brevibacillus fulvus</name>
    <dbReference type="NCBI Taxonomy" id="1125967"/>
    <lineage>
        <taxon>Bacteria</taxon>
        <taxon>Bacillati</taxon>
        <taxon>Bacillota</taxon>
        <taxon>Bacilli</taxon>
        <taxon>Bacillales</taxon>
        <taxon>Paenibacillaceae</taxon>
        <taxon>Brevibacillus</taxon>
    </lineage>
</organism>
<dbReference type="GO" id="GO:0006402">
    <property type="term" value="P:mRNA catabolic process"/>
    <property type="evidence" value="ECO:0007669"/>
    <property type="project" value="UniProtKB-UniRule"/>
</dbReference>
<dbReference type="InterPro" id="IPR022711">
    <property type="entry name" value="RNase_Y_N"/>
</dbReference>
<evidence type="ECO:0000256" key="5">
    <source>
        <dbReference type="ARBA" id="ARBA00022801"/>
    </source>
</evidence>
<dbReference type="GO" id="GO:0003723">
    <property type="term" value="F:RNA binding"/>
    <property type="evidence" value="ECO:0007669"/>
    <property type="project" value="UniProtKB-UniRule"/>
</dbReference>
<dbReference type="FunFam" id="3.30.1370.10:FF:000006">
    <property type="entry name" value="Ribonuclease Y"/>
    <property type="match status" value="1"/>
</dbReference>
<evidence type="ECO:0000259" key="14">
    <source>
        <dbReference type="PROSITE" id="PS51831"/>
    </source>
</evidence>
<comment type="caution">
    <text evidence="15">The sequence shown here is derived from an EMBL/GenBank/DDBJ whole genome shotgun (WGS) entry which is preliminary data.</text>
</comment>
<keyword evidence="7 11" id="KW-1133">Transmembrane helix</keyword>